<accession>A0A3A1YVG5</accession>
<comment type="caution">
    <text evidence="5">The sequence shown here is derived from an EMBL/GenBank/DDBJ whole genome shotgun (WGS) entry which is preliminary data.</text>
</comment>
<dbReference type="InterPro" id="IPR035965">
    <property type="entry name" value="PAS-like_dom_sf"/>
</dbReference>
<feature type="transmembrane region" description="Helical" evidence="1">
    <location>
        <begin position="127"/>
        <end position="152"/>
    </location>
</feature>
<proteinExistence type="predicted"/>
<dbReference type="InterPro" id="IPR052155">
    <property type="entry name" value="Biofilm_reg_signaling"/>
</dbReference>
<dbReference type="SUPFAM" id="SSF55785">
    <property type="entry name" value="PYP-like sensor domain (PAS domain)"/>
    <property type="match status" value="3"/>
</dbReference>
<sequence>MRFRSGRSSLRCTAAKVKAAVTPLMVLALVWVFGSSIFNLASAQLQNATHTEPLPGMFAYQPKPVPALRWVPDPHYINLRTQDQLSGLVVTLVASQGGHFDIANATVSVVSPPNAPSFGWLDIWHKYTLMLVILAVLMVVTIGLVFVLMLVYRRERRVRRQNRDSRQRLESIIDGTQAGTWEWNLQTGELRLNERWAQIVGYQLAELEPISIQTWLRLVHPDDVNVSEKLLKQHVADEHSHYDFEARMWHKDGYWVWVHDRGRLATRTADGKPEWMFGTHLDITARRRAQAERDAWLTRFRELSANIPGGLYQYRLDTEGNSSFPFASDGIRDIYGFSADELLEDASAVFQRIHRDDVQGVSTSIQQSARTLATWRHAYRVLHPSYGERWVEGTATPKLQPDGAILWHGYLTDITELKRARDQLRLAASVYDASREGICITDRRHRFIDVNRAFVELTGYELDDVRGAFSESVFVETPDAATPSDAMMAGLEQAGRWRGELWAKRDAGGYFPVELSVVEVYDEKNTVAHHVTVFSDISERKKYEKELSEMAHFDPLTGIPNRRLFAECLRHALDSARSQGERVAVCMMDLDHFKPVNDKYGHEAGDKVLIEVARRLERVVKYGDTVARLGGDEYALVICNPDDDAIFDRILDAVREPIVLAQGQACVSGSLGVAYFEPDRPQDGDLLMRQADQAAYESKSAGRDRVTVYESESVEQ</sequence>
<dbReference type="Gene3D" id="3.30.70.270">
    <property type="match status" value="1"/>
</dbReference>
<dbReference type="SMART" id="SM00086">
    <property type="entry name" value="PAC"/>
    <property type="match status" value="3"/>
</dbReference>
<dbReference type="SMART" id="SM00091">
    <property type="entry name" value="PAS"/>
    <property type="match status" value="3"/>
</dbReference>
<dbReference type="Proteomes" id="UP000266206">
    <property type="component" value="Unassembled WGS sequence"/>
</dbReference>
<dbReference type="FunFam" id="3.30.70.270:FF:000001">
    <property type="entry name" value="Diguanylate cyclase domain protein"/>
    <property type="match status" value="1"/>
</dbReference>
<dbReference type="GO" id="GO:0003824">
    <property type="term" value="F:catalytic activity"/>
    <property type="evidence" value="ECO:0007669"/>
    <property type="project" value="UniProtKB-ARBA"/>
</dbReference>
<feature type="domain" description="GGDEF" evidence="4">
    <location>
        <begin position="581"/>
        <end position="711"/>
    </location>
</feature>
<dbReference type="PROSITE" id="PS50112">
    <property type="entry name" value="PAS"/>
    <property type="match status" value="2"/>
</dbReference>
<evidence type="ECO:0008006" key="7">
    <source>
        <dbReference type="Google" id="ProtNLM"/>
    </source>
</evidence>
<dbReference type="PROSITE" id="PS50887">
    <property type="entry name" value="GGDEF"/>
    <property type="match status" value="1"/>
</dbReference>
<dbReference type="InterPro" id="IPR000700">
    <property type="entry name" value="PAS-assoc_C"/>
</dbReference>
<dbReference type="InterPro" id="IPR000160">
    <property type="entry name" value="GGDEF_dom"/>
</dbReference>
<dbReference type="InterPro" id="IPR029787">
    <property type="entry name" value="Nucleotide_cyclase"/>
</dbReference>
<dbReference type="SMART" id="SM00267">
    <property type="entry name" value="GGDEF"/>
    <property type="match status" value="1"/>
</dbReference>
<dbReference type="PROSITE" id="PS50113">
    <property type="entry name" value="PAC"/>
    <property type="match status" value="2"/>
</dbReference>
<dbReference type="NCBIfam" id="TIGR00229">
    <property type="entry name" value="sensory_box"/>
    <property type="match status" value="2"/>
</dbReference>
<gene>
    <name evidence="5" type="ORF">CJP73_05870</name>
</gene>
<dbReference type="CDD" id="cd01949">
    <property type="entry name" value="GGDEF"/>
    <property type="match status" value="1"/>
</dbReference>
<feature type="transmembrane region" description="Helical" evidence="1">
    <location>
        <begin position="21"/>
        <end position="41"/>
    </location>
</feature>
<dbReference type="Gene3D" id="2.10.70.100">
    <property type="match status" value="1"/>
</dbReference>
<keyword evidence="1" id="KW-0472">Membrane</keyword>
<dbReference type="CDD" id="cd00130">
    <property type="entry name" value="PAS"/>
    <property type="match status" value="3"/>
</dbReference>
<protein>
    <recommendedName>
        <fullName evidence="7">Sensor domain-containing diguanylate cyclase</fullName>
    </recommendedName>
</protein>
<dbReference type="EMBL" id="NQYH01000003">
    <property type="protein sequence ID" value="RIY41501.1"/>
    <property type="molecule type" value="Genomic_DNA"/>
</dbReference>
<organism evidence="5 6">
    <name type="scientific">Neopusillimonas maritima</name>
    <dbReference type="NCBI Taxonomy" id="2026239"/>
    <lineage>
        <taxon>Bacteria</taxon>
        <taxon>Pseudomonadati</taxon>
        <taxon>Pseudomonadota</taxon>
        <taxon>Betaproteobacteria</taxon>
        <taxon>Burkholderiales</taxon>
        <taxon>Alcaligenaceae</taxon>
        <taxon>Neopusillimonas</taxon>
    </lineage>
</organism>
<dbReference type="SUPFAM" id="SSF55073">
    <property type="entry name" value="Nucleotide cyclase"/>
    <property type="match status" value="1"/>
</dbReference>
<feature type="domain" description="PAC" evidence="3">
    <location>
        <begin position="242"/>
        <end position="295"/>
    </location>
</feature>
<dbReference type="InterPro" id="IPR043128">
    <property type="entry name" value="Rev_trsase/Diguanyl_cyclase"/>
</dbReference>
<reference evidence="5 6" key="1">
    <citation type="submission" date="2017-08" db="EMBL/GenBank/DDBJ databases">
        <title>Pusillimonas indicus sp. nov., a member of the family Alcaligenaceae isolated from surface seawater.</title>
        <authorList>
            <person name="Li J."/>
        </authorList>
    </citation>
    <scope>NUCLEOTIDE SEQUENCE [LARGE SCALE GENOMIC DNA]</scope>
    <source>
        <strain evidence="5 6">L52-1-41</strain>
    </source>
</reference>
<evidence type="ECO:0000313" key="6">
    <source>
        <dbReference type="Proteomes" id="UP000266206"/>
    </source>
</evidence>
<dbReference type="Gene3D" id="3.30.450.20">
    <property type="entry name" value="PAS domain"/>
    <property type="match status" value="3"/>
</dbReference>
<evidence type="ECO:0000259" key="3">
    <source>
        <dbReference type="PROSITE" id="PS50113"/>
    </source>
</evidence>
<evidence type="ECO:0000256" key="1">
    <source>
        <dbReference type="SAM" id="Phobius"/>
    </source>
</evidence>
<dbReference type="InterPro" id="IPR013655">
    <property type="entry name" value="PAS_fold_3"/>
</dbReference>
<dbReference type="PANTHER" id="PTHR44757:SF2">
    <property type="entry name" value="BIOFILM ARCHITECTURE MAINTENANCE PROTEIN MBAA"/>
    <property type="match status" value="1"/>
</dbReference>
<name>A0A3A1YVG5_9BURK</name>
<dbReference type="Pfam" id="PF13426">
    <property type="entry name" value="PAS_9"/>
    <property type="match status" value="1"/>
</dbReference>
<feature type="domain" description="PAS" evidence="2">
    <location>
        <begin position="165"/>
        <end position="238"/>
    </location>
</feature>
<dbReference type="AlphaFoldDB" id="A0A3A1YVG5"/>
<dbReference type="NCBIfam" id="TIGR00254">
    <property type="entry name" value="GGDEF"/>
    <property type="match status" value="1"/>
</dbReference>
<dbReference type="Pfam" id="PF08447">
    <property type="entry name" value="PAS_3"/>
    <property type="match status" value="2"/>
</dbReference>
<evidence type="ECO:0000259" key="2">
    <source>
        <dbReference type="PROSITE" id="PS50112"/>
    </source>
</evidence>
<evidence type="ECO:0000259" key="4">
    <source>
        <dbReference type="PROSITE" id="PS50887"/>
    </source>
</evidence>
<keyword evidence="1" id="KW-1133">Transmembrane helix</keyword>
<dbReference type="Pfam" id="PF00990">
    <property type="entry name" value="GGDEF"/>
    <property type="match status" value="1"/>
</dbReference>
<feature type="domain" description="PAC" evidence="3">
    <location>
        <begin position="497"/>
        <end position="549"/>
    </location>
</feature>
<feature type="domain" description="PAS" evidence="2">
    <location>
        <begin position="314"/>
        <end position="372"/>
    </location>
</feature>
<evidence type="ECO:0000313" key="5">
    <source>
        <dbReference type="EMBL" id="RIY41501.1"/>
    </source>
</evidence>
<dbReference type="InterPro" id="IPR001610">
    <property type="entry name" value="PAC"/>
</dbReference>
<dbReference type="InterPro" id="IPR000014">
    <property type="entry name" value="PAS"/>
</dbReference>
<dbReference type="PANTHER" id="PTHR44757">
    <property type="entry name" value="DIGUANYLATE CYCLASE DGCP"/>
    <property type="match status" value="1"/>
</dbReference>
<keyword evidence="1" id="KW-0812">Transmembrane</keyword>